<keyword evidence="2" id="KW-0645">Protease</keyword>
<dbReference type="PANTHER" id="PTHR47466">
    <property type="match status" value="1"/>
</dbReference>
<evidence type="ECO:0000313" key="12">
    <source>
        <dbReference type="Proteomes" id="UP000190961"/>
    </source>
</evidence>
<dbReference type="EMBL" id="FUZU01000001">
    <property type="protein sequence ID" value="SKC41785.1"/>
    <property type="molecule type" value="Genomic_DNA"/>
</dbReference>
<sequence length="727" mass="79864">MKIRCIPGHVVMVVCLLAGSFVKGQAQDRCGVVEVMQNLRNKKSILESDVQFEQWMDKRKVNAAGRTNASEKFLIPVVVHVIHRGEAVGVGTNIPDEQIISQIKVLNNDFNRLNADASNTPAAFQSVAGSINIEFVLAKQSPSGDETTGIVRVKGAKSSWSTNDDAALKATSYWPAENYLNIWVTNLSSSLLGYAQFPVSNLAGLEDAEDERLTDGVVIDYAVFGSSDDGDFALNSEFDKGRTATHEVGHFLGLRHIWGDDDGACGGSGDYVSDTPDQGDYTSSECSEGPISSCSVNTMFQNYMDYSDDACMNLFTQEQVGRMITVMENSPRRVTLPDSPGLTEPDPNAVRDIAIVSIVEPSSVRCEETAIPTVIIKNNGTVTITSLKATYTLNNGTAKSSSFKDIAGFIPGTEIELNLPSITLAADENTLEVVISDLNGFSDKYPADNTKVRTVVVNTSSDVIPLRENFDSNSFENQWTMVNPSSGMNWEKITTNYNQSLYFNAATNEVEGDEAWLVSPVLDFSSATTASMFFDLSYRYLSTDGNRNSLDNLQVLASSDCGVTYDKVLFDETGTSLSIDESAVTSIPTSKEDWQRNYVNLTAFAGKSDVRLAFVFSNDNGNNIYLDNIEFFTSDDKNPNSVSSPFVVYDSDPITPSDFYITFNLTERQPVQYELVDVMGRQVVAQQLQDVLNQTYEVNAENTSSGIYFLRLKIGELYYTTKVFVDN</sequence>
<keyword evidence="6" id="KW-0862">Zinc</keyword>
<evidence type="ECO:0000256" key="5">
    <source>
        <dbReference type="ARBA" id="ARBA00022801"/>
    </source>
</evidence>
<dbReference type="InterPro" id="IPR026444">
    <property type="entry name" value="Secre_tail"/>
</dbReference>
<dbReference type="OrthoDB" id="6278496at2"/>
<organism evidence="11 12">
    <name type="scientific">Ohtaekwangia koreensis</name>
    <dbReference type="NCBI Taxonomy" id="688867"/>
    <lineage>
        <taxon>Bacteria</taxon>
        <taxon>Pseudomonadati</taxon>
        <taxon>Bacteroidota</taxon>
        <taxon>Cytophagia</taxon>
        <taxon>Cytophagales</taxon>
        <taxon>Fulvivirgaceae</taxon>
        <taxon>Ohtaekwangia</taxon>
    </lineage>
</organism>
<protein>
    <submittedName>
        <fullName evidence="11">Por secretion system C-terminal sorting domain-containing protein</fullName>
    </submittedName>
</protein>
<dbReference type="CDD" id="cd04275">
    <property type="entry name" value="ZnMc_pappalysin_like"/>
    <property type="match status" value="1"/>
</dbReference>
<comment type="similarity">
    <text evidence="1">Belongs to the peptidase M43B family.</text>
</comment>
<evidence type="ECO:0000256" key="8">
    <source>
        <dbReference type="ARBA" id="ARBA00023157"/>
    </source>
</evidence>
<keyword evidence="12" id="KW-1185">Reference proteome</keyword>
<accession>A0A1T5IRQ0</accession>
<dbReference type="InterPro" id="IPR024079">
    <property type="entry name" value="MetalloPept_cat_dom_sf"/>
</dbReference>
<proteinExistence type="inferred from homology"/>
<evidence type="ECO:0000259" key="10">
    <source>
        <dbReference type="Pfam" id="PF18962"/>
    </source>
</evidence>
<evidence type="ECO:0000259" key="9">
    <source>
        <dbReference type="Pfam" id="PF05572"/>
    </source>
</evidence>
<dbReference type="SUPFAM" id="SSF55486">
    <property type="entry name" value="Metalloproteases ('zincins'), catalytic domain"/>
    <property type="match status" value="1"/>
</dbReference>
<dbReference type="GO" id="GO:0004553">
    <property type="term" value="F:hydrolase activity, hydrolyzing O-glycosyl compounds"/>
    <property type="evidence" value="ECO:0007669"/>
    <property type="project" value="UniProtKB-ARBA"/>
</dbReference>
<dbReference type="STRING" id="688867.SAMN05660236_0319"/>
<feature type="domain" description="Secretion system C-terminal sorting" evidence="10">
    <location>
        <begin position="658"/>
        <end position="725"/>
    </location>
</feature>
<dbReference type="GO" id="GO:0005975">
    <property type="term" value="P:carbohydrate metabolic process"/>
    <property type="evidence" value="ECO:0007669"/>
    <property type="project" value="UniProtKB-ARBA"/>
</dbReference>
<dbReference type="InterPro" id="IPR013320">
    <property type="entry name" value="ConA-like_dom_sf"/>
</dbReference>
<keyword evidence="3" id="KW-0479">Metal-binding</keyword>
<dbReference type="Proteomes" id="UP000190961">
    <property type="component" value="Unassembled WGS sequence"/>
</dbReference>
<dbReference type="InterPro" id="IPR013783">
    <property type="entry name" value="Ig-like_fold"/>
</dbReference>
<evidence type="ECO:0000256" key="4">
    <source>
        <dbReference type="ARBA" id="ARBA00022729"/>
    </source>
</evidence>
<dbReference type="AlphaFoldDB" id="A0A1T5IRQ0"/>
<evidence type="ECO:0000256" key="1">
    <source>
        <dbReference type="ARBA" id="ARBA00008721"/>
    </source>
</evidence>
<dbReference type="GO" id="GO:0008237">
    <property type="term" value="F:metallopeptidase activity"/>
    <property type="evidence" value="ECO:0007669"/>
    <property type="project" value="UniProtKB-KW"/>
</dbReference>
<dbReference type="GO" id="GO:0006508">
    <property type="term" value="P:proteolysis"/>
    <property type="evidence" value="ECO:0007669"/>
    <property type="project" value="UniProtKB-KW"/>
</dbReference>
<evidence type="ECO:0000256" key="2">
    <source>
        <dbReference type="ARBA" id="ARBA00022670"/>
    </source>
</evidence>
<gene>
    <name evidence="11" type="ORF">SAMN05660236_0319</name>
</gene>
<dbReference type="GO" id="GO:0046872">
    <property type="term" value="F:metal ion binding"/>
    <property type="evidence" value="ECO:0007669"/>
    <property type="project" value="UniProtKB-KW"/>
</dbReference>
<name>A0A1T5IRQ0_9BACT</name>
<dbReference type="RefSeq" id="WP_079684958.1">
    <property type="nucleotide sequence ID" value="NZ_FUZU01000001.1"/>
</dbReference>
<dbReference type="Gene3D" id="2.60.40.10">
    <property type="entry name" value="Immunoglobulins"/>
    <property type="match status" value="1"/>
</dbReference>
<dbReference type="Pfam" id="PF18962">
    <property type="entry name" value="Por_Secre_tail"/>
    <property type="match status" value="1"/>
</dbReference>
<reference evidence="11 12" key="1">
    <citation type="submission" date="2017-02" db="EMBL/GenBank/DDBJ databases">
        <authorList>
            <person name="Peterson S.W."/>
        </authorList>
    </citation>
    <scope>NUCLEOTIDE SEQUENCE [LARGE SCALE GENOMIC DNA]</scope>
    <source>
        <strain evidence="11 12">DSM 25262</strain>
    </source>
</reference>
<dbReference type="NCBIfam" id="TIGR04183">
    <property type="entry name" value="Por_Secre_tail"/>
    <property type="match status" value="1"/>
</dbReference>
<keyword evidence="5" id="KW-0378">Hydrolase</keyword>
<dbReference type="Gene3D" id="3.40.390.10">
    <property type="entry name" value="Collagenase (Catalytic Domain)"/>
    <property type="match status" value="1"/>
</dbReference>
<keyword evidence="4" id="KW-0732">Signal</keyword>
<keyword evidence="7" id="KW-0482">Metalloprotease</keyword>
<dbReference type="Pfam" id="PF05572">
    <property type="entry name" value="Peptidase_M43"/>
    <property type="match status" value="1"/>
</dbReference>
<dbReference type="InterPro" id="IPR008754">
    <property type="entry name" value="Peptidase_M43"/>
</dbReference>
<evidence type="ECO:0000256" key="6">
    <source>
        <dbReference type="ARBA" id="ARBA00022833"/>
    </source>
</evidence>
<evidence type="ECO:0000313" key="11">
    <source>
        <dbReference type="EMBL" id="SKC41785.1"/>
    </source>
</evidence>
<evidence type="ECO:0000256" key="7">
    <source>
        <dbReference type="ARBA" id="ARBA00023049"/>
    </source>
</evidence>
<dbReference type="Gene3D" id="2.60.120.200">
    <property type="match status" value="1"/>
</dbReference>
<evidence type="ECO:0000256" key="3">
    <source>
        <dbReference type="ARBA" id="ARBA00022723"/>
    </source>
</evidence>
<dbReference type="PANTHER" id="PTHR47466:SF1">
    <property type="entry name" value="METALLOPROTEASE MEP1 (AFU_ORTHOLOGUE AFUA_1G07730)-RELATED"/>
    <property type="match status" value="1"/>
</dbReference>
<keyword evidence="8" id="KW-1015">Disulfide bond</keyword>
<feature type="domain" description="Peptidase M43 pregnancy-associated plasma-A" evidence="9">
    <location>
        <begin position="172"/>
        <end position="327"/>
    </location>
</feature>
<dbReference type="SUPFAM" id="SSF49899">
    <property type="entry name" value="Concanavalin A-like lectins/glucanases"/>
    <property type="match status" value="1"/>
</dbReference>